<evidence type="ECO:0000313" key="4">
    <source>
        <dbReference type="Proteomes" id="UP000660861"/>
    </source>
</evidence>
<gene>
    <name evidence="3" type="ORF">H8709_06090</name>
</gene>
<evidence type="ECO:0000313" key="3">
    <source>
        <dbReference type="EMBL" id="MBC8570398.1"/>
    </source>
</evidence>
<proteinExistence type="predicted"/>
<dbReference type="RefSeq" id="WP_262397494.1">
    <property type="nucleotide sequence ID" value="NZ_JACRTC010000003.1"/>
</dbReference>
<keyword evidence="2" id="KW-0812">Transmembrane</keyword>
<evidence type="ECO:0000256" key="1">
    <source>
        <dbReference type="SAM" id="MobiDB-lite"/>
    </source>
</evidence>
<reference evidence="3" key="1">
    <citation type="submission" date="2020-08" db="EMBL/GenBank/DDBJ databases">
        <title>Genome public.</title>
        <authorList>
            <person name="Liu C."/>
            <person name="Sun Q."/>
        </authorList>
    </citation>
    <scope>NUCLEOTIDE SEQUENCE</scope>
    <source>
        <strain evidence="3">NSJ-54</strain>
    </source>
</reference>
<name>A0A926EC81_9FIRM</name>
<dbReference type="EMBL" id="JACRTC010000003">
    <property type="protein sequence ID" value="MBC8570398.1"/>
    <property type="molecule type" value="Genomic_DNA"/>
</dbReference>
<feature type="region of interest" description="Disordered" evidence="1">
    <location>
        <begin position="1"/>
        <end position="36"/>
    </location>
</feature>
<keyword evidence="2" id="KW-1133">Transmembrane helix</keyword>
<dbReference type="AlphaFoldDB" id="A0A926EC81"/>
<keyword evidence="2" id="KW-0472">Membrane</keyword>
<sequence length="228" mass="24926">MDPNQYTDLYEDAPPAQGDAPQPPAKKPGAKSPRKPADRRQMLTVVVIIALVAVFVGVSCLILFFPGQTGGSSTKYEDGLPAAYENIYRSGLLSASICKIYAQTGDLAEEEGLNPDEIVKALQKEAKEQGYPQQIKKSFDAADTAFSSLPKPAKDQQGTHDLLRKMHAQAQVLQKLALEPADITGDYEARYEEAYNILTDCASQLRQFYPDLPSLDVLQSDIMFPTAA</sequence>
<evidence type="ECO:0000256" key="2">
    <source>
        <dbReference type="SAM" id="Phobius"/>
    </source>
</evidence>
<accession>A0A926EC81</accession>
<comment type="caution">
    <text evidence="3">The sequence shown here is derived from an EMBL/GenBank/DDBJ whole genome shotgun (WGS) entry which is preliminary data.</text>
</comment>
<keyword evidence="4" id="KW-1185">Reference proteome</keyword>
<dbReference type="Gene3D" id="1.20.120.660">
    <property type="entry name" value="IL-4 antagonist (De novo design) like domain"/>
    <property type="match status" value="1"/>
</dbReference>
<protein>
    <submittedName>
        <fullName evidence="3">Uncharacterized protein</fullName>
    </submittedName>
</protein>
<feature type="transmembrane region" description="Helical" evidence="2">
    <location>
        <begin position="42"/>
        <end position="65"/>
    </location>
</feature>
<dbReference type="Proteomes" id="UP000660861">
    <property type="component" value="Unassembled WGS sequence"/>
</dbReference>
<organism evidence="3 4">
    <name type="scientific">Zongyangia hominis</name>
    <dbReference type="NCBI Taxonomy" id="2763677"/>
    <lineage>
        <taxon>Bacteria</taxon>
        <taxon>Bacillati</taxon>
        <taxon>Bacillota</taxon>
        <taxon>Clostridia</taxon>
        <taxon>Eubacteriales</taxon>
        <taxon>Oscillospiraceae</taxon>
        <taxon>Zongyangia</taxon>
    </lineage>
</organism>